<dbReference type="Gene3D" id="3.30.160.250">
    <property type="match status" value="1"/>
</dbReference>
<dbReference type="InterPro" id="IPR035069">
    <property type="entry name" value="TTHA1013/TTHA0281-like"/>
</dbReference>
<dbReference type="SUPFAM" id="SSF143100">
    <property type="entry name" value="TTHA1013/TTHA0281-like"/>
    <property type="match status" value="1"/>
</dbReference>
<name>A0A0F9EF17_9ZZZZ</name>
<evidence type="ECO:0008006" key="2">
    <source>
        <dbReference type="Google" id="ProtNLM"/>
    </source>
</evidence>
<protein>
    <recommendedName>
        <fullName evidence="2">HicB-like antitoxin of toxin-antitoxin system domain-containing protein</fullName>
    </recommendedName>
</protein>
<accession>A0A0F9EF17</accession>
<organism evidence="1">
    <name type="scientific">marine sediment metagenome</name>
    <dbReference type="NCBI Taxonomy" id="412755"/>
    <lineage>
        <taxon>unclassified sequences</taxon>
        <taxon>metagenomes</taxon>
        <taxon>ecological metagenomes</taxon>
    </lineage>
</organism>
<proteinExistence type="predicted"/>
<sequence>MFSKTKESTGEGAPAEILVPILCKLWAEDGVWNGVTEDLSVAVFGSTYEEASENLRQAIECHMEAAVQTGSVGALIAHLQERAKEYGFLSLDEITPGSSLLKMLVAMKNQEIVAVTA</sequence>
<evidence type="ECO:0000313" key="1">
    <source>
        <dbReference type="EMBL" id="KKL28451.1"/>
    </source>
</evidence>
<reference evidence="1" key="1">
    <citation type="journal article" date="2015" name="Nature">
        <title>Complex archaea that bridge the gap between prokaryotes and eukaryotes.</title>
        <authorList>
            <person name="Spang A."/>
            <person name="Saw J.H."/>
            <person name="Jorgensen S.L."/>
            <person name="Zaremba-Niedzwiedzka K."/>
            <person name="Martijn J."/>
            <person name="Lind A.E."/>
            <person name="van Eijk R."/>
            <person name="Schleper C."/>
            <person name="Guy L."/>
            <person name="Ettema T.J."/>
        </authorList>
    </citation>
    <scope>NUCLEOTIDE SEQUENCE</scope>
</reference>
<dbReference type="EMBL" id="LAZR01035094">
    <property type="protein sequence ID" value="KKL28451.1"/>
    <property type="molecule type" value="Genomic_DNA"/>
</dbReference>
<gene>
    <name evidence="1" type="ORF">LCGC14_2375040</name>
</gene>
<comment type="caution">
    <text evidence="1">The sequence shown here is derived from an EMBL/GenBank/DDBJ whole genome shotgun (WGS) entry which is preliminary data.</text>
</comment>
<dbReference type="AlphaFoldDB" id="A0A0F9EF17"/>